<dbReference type="Proteomes" id="UP000503349">
    <property type="component" value="Chromosome 20"/>
</dbReference>
<sequence length="66" mass="7455">MRPIGVVIRKFNNKVGGLHWCAVMGIETIEEWTLHTALGGSGVKCEWKEDEGSLPVRGWFERESII</sequence>
<accession>A0A6G1QR79</accession>
<dbReference type="AlphaFoldDB" id="A0A6G1QR79"/>
<keyword evidence="2" id="KW-1185">Reference proteome</keyword>
<reference evidence="1 2" key="1">
    <citation type="submission" date="2019-02" db="EMBL/GenBank/DDBJ databases">
        <title>Opniocepnalus argus genome.</title>
        <authorList>
            <person name="Zhou C."/>
            <person name="Xiao S."/>
        </authorList>
    </citation>
    <scope>NUCLEOTIDE SEQUENCE [LARGE SCALE GENOMIC DNA]</scope>
    <source>
        <strain evidence="1">OARG1902GOOAL</strain>
        <tissue evidence="1">Muscle</tissue>
    </source>
</reference>
<proteinExistence type="predicted"/>
<protein>
    <submittedName>
        <fullName evidence="1">Uncharacterized protein</fullName>
    </submittedName>
</protein>
<name>A0A6G1QR79_CHAAH</name>
<dbReference type="EMBL" id="CM015731">
    <property type="protein sequence ID" value="KAF3704803.1"/>
    <property type="molecule type" value="Genomic_DNA"/>
</dbReference>
<gene>
    <name evidence="1" type="ORF">EXN66_Car020493</name>
</gene>
<organism evidence="1 2">
    <name type="scientific">Channa argus</name>
    <name type="common">Northern snakehead</name>
    <name type="synonym">Ophicephalus argus</name>
    <dbReference type="NCBI Taxonomy" id="215402"/>
    <lineage>
        <taxon>Eukaryota</taxon>
        <taxon>Metazoa</taxon>
        <taxon>Chordata</taxon>
        <taxon>Craniata</taxon>
        <taxon>Vertebrata</taxon>
        <taxon>Euteleostomi</taxon>
        <taxon>Actinopterygii</taxon>
        <taxon>Neopterygii</taxon>
        <taxon>Teleostei</taxon>
        <taxon>Neoteleostei</taxon>
        <taxon>Acanthomorphata</taxon>
        <taxon>Anabantaria</taxon>
        <taxon>Anabantiformes</taxon>
        <taxon>Channoidei</taxon>
        <taxon>Channidae</taxon>
        <taxon>Channa</taxon>
    </lineage>
</organism>
<evidence type="ECO:0000313" key="1">
    <source>
        <dbReference type="EMBL" id="KAF3704803.1"/>
    </source>
</evidence>
<reference evidence="2" key="2">
    <citation type="submission" date="2019-02" db="EMBL/GenBank/DDBJ databases">
        <title>Opniocepnalus argus Var Kimnra genome.</title>
        <authorList>
            <person name="Zhou C."/>
            <person name="Xiao S."/>
        </authorList>
    </citation>
    <scope>NUCLEOTIDE SEQUENCE [LARGE SCALE GENOMIC DNA]</scope>
</reference>
<evidence type="ECO:0000313" key="2">
    <source>
        <dbReference type="Proteomes" id="UP000503349"/>
    </source>
</evidence>